<feature type="transmembrane region" description="Helical" evidence="1">
    <location>
        <begin position="50"/>
        <end position="67"/>
    </location>
</feature>
<keyword evidence="1" id="KW-0472">Membrane</keyword>
<feature type="transmembrane region" description="Helical" evidence="1">
    <location>
        <begin position="176"/>
        <end position="197"/>
    </location>
</feature>
<keyword evidence="1" id="KW-1133">Transmembrane helix</keyword>
<dbReference type="EMBL" id="DYWQ01000080">
    <property type="protein sequence ID" value="HJF45176.1"/>
    <property type="molecule type" value="Genomic_DNA"/>
</dbReference>
<dbReference type="AlphaFoldDB" id="A0A921KMU7"/>
<sequence>MEFVILYLLVNIAAGAAACFFGKRLFYVLLGVLVFIGVFNVALGSTDASPVSLAIGAVLGVVAALLSKYAYKAGVFIVGLVSGAALGFIVTMLLPREAADYLGVIMVVTGVLLGLAAVRWADAAVRFGTAWAGSSFLVPNVLATVLAFGQLAACAVPGDALATFDSLTAFVGGDFAAAYATPILVGTIALTIVGSIVQTRTE</sequence>
<feature type="transmembrane region" description="Helical" evidence="1">
    <location>
        <begin position="141"/>
        <end position="164"/>
    </location>
</feature>
<dbReference type="Proteomes" id="UP000697330">
    <property type="component" value="Unassembled WGS sequence"/>
</dbReference>
<evidence type="ECO:0000313" key="3">
    <source>
        <dbReference type="Proteomes" id="UP000697330"/>
    </source>
</evidence>
<keyword evidence="1" id="KW-0812">Transmembrane</keyword>
<proteinExistence type="predicted"/>
<reference evidence="2" key="2">
    <citation type="submission" date="2021-09" db="EMBL/GenBank/DDBJ databases">
        <authorList>
            <person name="Gilroy R."/>
        </authorList>
    </citation>
    <scope>NUCLEOTIDE SEQUENCE</scope>
    <source>
        <strain evidence="2">CHK124-7917</strain>
    </source>
</reference>
<dbReference type="RefSeq" id="WP_274959023.1">
    <property type="nucleotide sequence ID" value="NZ_DYWQ01000080.1"/>
</dbReference>
<accession>A0A921KMU7</accession>
<evidence type="ECO:0000256" key="1">
    <source>
        <dbReference type="SAM" id="Phobius"/>
    </source>
</evidence>
<gene>
    <name evidence="2" type="ORF">K8U72_05245</name>
</gene>
<comment type="caution">
    <text evidence="2">The sequence shown here is derived from an EMBL/GenBank/DDBJ whole genome shotgun (WGS) entry which is preliminary data.</text>
</comment>
<feature type="transmembrane region" description="Helical" evidence="1">
    <location>
        <begin position="101"/>
        <end position="121"/>
    </location>
</feature>
<protein>
    <recommendedName>
        <fullName evidence="4">DUF4203 domain-containing protein</fullName>
    </recommendedName>
</protein>
<evidence type="ECO:0008006" key="4">
    <source>
        <dbReference type="Google" id="ProtNLM"/>
    </source>
</evidence>
<evidence type="ECO:0000313" key="2">
    <source>
        <dbReference type="EMBL" id="HJF45176.1"/>
    </source>
</evidence>
<organism evidence="2 3">
    <name type="scientific">Thermophilibacter provencensis</name>
    <dbReference type="NCBI Taxonomy" id="1852386"/>
    <lineage>
        <taxon>Bacteria</taxon>
        <taxon>Bacillati</taxon>
        <taxon>Actinomycetota</taxon>
        <taxon>Coriobacteriia</taxon>
        <taxon>Coriobacteriales</taxon>
        <taxon>Atopobiaceae</taxon>
        <taxon>Thermophilibacter</taxon>
    </lineage>
</organism>
<reference evidence="2" key="1">
    <citation type="journal article" date="2021" name="PeerJ">
        <title>Extensive microbial diversity within the chicken gut microbiome revealed by metagenomics and culture.</title>
        <authorList>
            <person name="Gilroy R."/>
            <person name="Ravi A."/>
            <person name="Getino M."/>
            <person name="Pursley I."/>
            <person name="Horton D.L."/>
            <person name="Alikhan N.F."/>
            <person name="Baker D."/>
            <person name="Gharbi K."/>
            <person name="Hall N."/>
            <person name="Watson M."/>
            <person name="Adriaenssens E.M."/>
            <person name="Foster-Nyarko E."/>
            <person name="Jarju S."/>
            <person name="Secka A."/>
            <person name="Antonio M."/>
            <person name="Oren A."/>
            <person name="Chaudhuri R.R."/>
            <person name="La Ragione R."/>
            <person name="Hildebrand F."/>
            <person name="Pallen M.J."/>
        </authorList>
    </citation>
    <scope>NUCLEOTIDE SEQUENCE</scope>
    <source>
        <strain evidence="2">CHK124-7917</strain>
    </source>
</reference>
<name>A0A921KMU7_9ACTN</name>
<feature type="transmembrane region" description="Helical" evidence="1">
    <location>
        <begin position="25"/>
        <end position="43"/>
    </location>
</feature>
<feature type="transmembrane region" description="Helical" evidence="1">
    <location>
        <begin position="73"/>
        <end position="94"/>
    </location>
</feature>